<evidence type="ECO:0000313" key="1">
    <source>
        <dbReference type="EMBL" id="MPC69624.1"/>
    </source>
</evidence>
<evidence type="ECO:0000313" key="2">
    <source>
        <dbReference type="Proteomes" id="UP000324222"/>
    </source>
</evidence>
<sequence length="27" mass="2948">MKTQCMVNGFSHRGTCRTAQPFASCGE</sequence>
<comment type="caution">
    <text evidence="1">The sequence shown here is derived from an EMBL/GenBank/DDBJ whole genome shotgun (WGS) entry which is preliminary data.</text>
</comment>
<dbReference type="Proteomes" id="UP000324222">
    <property type="component" value="Unassembled WGS sequence"/>
</dbReference>
<proteinExistence type="predicted"/>
<gene>
    <name evidence="1" type="ORF">E2C01_063854</name>
</gene>
<keyword evidence="2" id="KW-1185">Reference proteome</keyword>
<protein>
    <submittedName>
        <fullName evidence="1">Uncharacterized protein</fullName>
    </submittedName>
</protein>
<reference evidence="1 2" key="1">
    <citation type="submission" date="2019-05" db="EMBL/GenBank/DDBJ databases">
        <title>Another draft genome of Portunus trituberculatus and its Hox gene families provides insights of decapod evolution.</title>
        <authorList>
            <person name="Jeong J.-H."/>
            <person name="Song I."/>
            <person name="Kim S."/>
            <person name="Choi T."/>
            <person name="Kim D."/>
            <person name="Ryu S."/>
            <person name="Kim W."/>
        </authorList>
    </citation>
    <scope>NUCLEOTIDE SEQUENCE [LARGE SCALE GENOMIC DNA]</scope>
    <source>
        <tissue evidence="1">Muscle</tissue>
    </source>
</reference>
<dbReference type="AlphaFoldDB" id="A0A5B7HM77"/>
<accession>A0A5B7HM77</accession>
<dbReference type="EMBL" id="VSRR010029736">
    <property type="protein sequence ID" value="MPC69624.1"/>
    <property type="molecule type" value="Genomic_DNA"/>
</dbReference>
<name>A0A5B7HM77_PORTR</name>
<organism evidence="1 2">
    <name type="scientific">Portunus trituberculatus</name>
    <name type="common">Swimming crab</name>
    <name type="synonym">Neptunus trituberculatus</name>
    <dbReference type="NCBI Taxonomy" id="210409"/>
    <lineage>
        <taxon>Eukaryota</taxon>
        <taxon>Metazoa</taxon>
        <taxon>Ecdysozoa</taxon>
        <taxon>Arthropoda</taxon>
        <taxon>Crustacea</taxon>
        <taxon>Multicrustacea</taxon>
        <taxon>Malacostraca</taxon>
        <taxon>Eumalacostraca</taxon>
        <taxon>Eucarida</taxon>
        <taxon>Decapoda</taxon>
        <taxon>Pleocyemata</taxon>
        <taxon>Brachyura</taxon>
        <taxon>Eubrachyura</taxon>
        <taxon>Portunoidea</taxon>
        <taxon>Portunidae</taxon>
        <taxon>Portuninae</taxon>
        <taxon>Portunus</taxon>
    </lineage>
</organism>